<comment type="caution">
    <text evidence="2">The sequence shown here is derived from an EMBL/GenBank/DDBJ whole genome shotgun (WGS) entry which is preliminary data.</text>
</comment>
<dbReference type="AlphaFoldDB" id="A0AA37HP73"/>
<organism evidence="2 3">
    <name type="scientific">Methylobacterium gregans</name>
    <dbReference type="NCBI Taxonomy" id="374424"/>
    <lineage>
        <taxon>Bacteria</taxon>
        <taxon>Pseudomonadati</taxon>
        <taxon>Pseudomonadota</taxon>
        <taxon>Alphaproteobacteria</taxon>
        <taxon>Hyphomicrobiales</taxon>
        <taxon>Methylobacteriaceae</taxon>
        <taxon>Methylobacterium</taxon>
    </lineage>
</organism>
<reference evidence="2" key="2">
    <citation type="submission" date="2021-08" db="EMBL/GenBank/DDBJ databases">
        <authorList>
            <person name="Tani A."/>
            <person name="Ola A."/>
            <person name="Ogura Y."/>
            <person name="Katsura K."/>
            <person name="Hayashi T."/>
        </authorList>
    </citation>
    <scope>NUCLEOTIDE SEQUENCE</scope>
    <source>
        <strain evidence="2">NBRC 103626</strain>
    </source>
</reference>
<keyword evidence="3" id="KW-1185">Reference proteome</keyword>
<evidence type="ECO:0000313" key="2">
    <source>
        <dbReference type="EMBL" id="GJD79195.1"/>
    </source>
</evidence>
<dbReference type="Proteomes" id="UP001055108">
    <property type="component" value="Unassembled WGS sequence"/>
</dbReference>
<evidence type="ECO:0000256" key="1">
    <source>
        <dbReference type="SAM" id="MobiDB-lite"/>
    </source>
</evidence>
<feature type="region of interest" description="Disordered" evidence="1">
    <location>
        <begin position="1"/>
        <end position="27"/>
    </location>
</feature>
<dbReference type="RefSeq" id="WP_238303136.1">
    <property type="nucleotide sequence ID" value="NZ_BPQM01000056.1"/>
</dbReference>
<reference evidence="2" key="1">
    <citation type="journal article" date="2016" name="Front. Microbiol.">
        <title>Genome Sequence of the Piezophilic, Mesophilic Sulfate-Reducing Bacterium Desulfovibrio indicus J2T.</title>
        <authorList>
            <person name="Cao J."/>
            <person name="Maignien L."/>
            <person name="Shao Z."/>
            <person name="Alain K."/>
            <person name="Jebbar M."/>
        </authorList>
    </citation>
    <scope>NUCLEOTIDE SEQUENCE</scope>
    <source>
        <strain evidence="2">NBRC 103626</strain>
    </source>
</reference>
<sequence>MSIARVDSAQVDSATQPARSDASAEGPAKILTGDAVLSCRLRPEGSAAARLSLPSAVGIPELFVLSDEATGDERLARVTCRKQGADGARLWVQFLGPTRLAA</sequence>
<evidence type="ECO:0000313" key="3">
    <source>
        <dbReference type="Proteomes" id="UP001055108"/>
    </source>
</evidence>
<proteinExistence type="predicted"/>
<protein>
    <recommendedName>
        <fullName evidence="4">PilZ domain-containing protein</fullName>
    </recommendedName>
</protein>
<accession>A0AA37HP73</accession>
<dbReference type="EMBL" id="BPQM01000056">
    <property type="protein sequence ID" value="GJD79195.1"/>
    <property type="molecule type" value="Genomic_DNA"/>
</dbReference>
<name>A0AA37HP73_9HYPH</name>
<evidence type="ECO:0008006" key="4">
    <source>
        <dbReference type="Google" id="ProtNLM"/>
    </source>
</evidence>
<gene>
    <name evidence="2" type="ORF">NBEOAGPD_2416</name>
</gene>